<gene>
    <name evidence="11" type="ORF">PGLA1383_LOCUS47535</name>
</gene>
<evidence type="ECO:0000256" key="6">
    <source>
        <dbReference type="ARBA" id="ARBA00022771"/>
    </source>
</evidence>
<dbReference type="GO" id="GO:0006886">
    <property type="term" value="P:intracellular protein transport"/>
    <property type="evidence" value="ECO:0007669"/>
    <property type="project" value="UniProtKB-UniRule"/>
</dbReference>
<organism evidence="11 12">
    <name type="scientific">Polarella glacialis</name>
    <name type="common">Dinoflagellate</name>
    <dbReference type="NCBI Taxonomy" id="89957"/>
    <lineage>
        <taxon>Eukaryota</taxon>
        <taxon>Sar</taxon>
        <taxon>Alveolata</taxon>
        <taxon>Dinophyceae</taxon>
        <taxon>Suessiales</taxon>
        <taxon>Suessiaceae</taxon>
        <taxon>Polarella</taxon>
    </lineage>
</organism>
<dbReference type="GO" id="GO:0008270">
    <property type="term" value="F:zinc ion binding"/>
    <property type="evidence" value="ECO:0007669"/>
    <property type="project" value="UniProtKB-KW"/>
</dbReference>
<dbReference type="PANTHER" id="PTHR23323:SF24">
    <property type="entry name" value="VACUOLAR PROTEIN SORTING-ASSOCIATED PROTEIN 11 HOMOLOG"/>
    <property type="match status" value="1"/>
</dbReference>
<dbReference type="InterPro" id="IPR017996">
    <property type="entry name" value="MRJP/yellow-related"/>
</dbReference>
<evidence type="ECO:0000256" key="1">
    <source>
        <dbReference type="ARBA" id="ARBA00004184"/>
    </source>
</evidence>
<comment type="caution">
    <text evidence="11">The sequence shown here is derived from an EMBL/GenBank/DDBJ whole genome shotgun (WGS) entry which is preliminary data.</text>
</comment>
<dbReference type="PROSITE" id="PS50236">
    <property type="entry name" value="CHCR"/>
    <property type="match status" value="1"/>
</dbReference>
<dbReference type="GO" id="GO:0005576">
    <property type="term" value="C:extracellular region"/>
    <property type="evidence" value="ECO:0007669"/>
    <property type="project" value="UniProtKB-SubCell"/>
</dbReference>
<accession>A0A813H197</accession>
<dbReference type="Pfam" id="PF03022">
    <property type="entry name" value="MRJP"/>
    <property type="match status" value="1"/>
</dbReference>
<comment type="subcellular location">
    <subcellularLocation>
        <location evidence="1">Endomembrane system</location>
        <topology evidence="1">Peripheral membrane protein</topology>
    </subcellularLocation>
    <subcellularLocation>
        <location evidence="2">Secreted</location>
    </subcellularLocation>
</comment>
<dbReference type="InterPro" id="IPR000547">
    <property type="entry name" value="Clathrin_H-chain/VPS_repeat"/>
</dbReference>
<dbReference type="SUPFAM" id="SSF63829">
    <property type="entry name" value="Calcium-dependent phosphotriesterase"/>
    <property type="match status" value="1"/>
</dbReference>
<dbReference type="PANTHER" id="PTHR23323">
    <property type="entry name" value="VACUOLAR PROTEIN SORTING-ASSOCIATED PROTEIN"/>
    <property type="match status" value="1"/>
</dbReference>
<keyword evidence="5" id="KW-0479">Metal-binding</keyword>
<keyword evidence="7" id="KW-0862">Zinc</keyword>
<dbReference type="GO" id="GO:0005768">
    <property type="term" value="C:endosome"/>
    <property type="evidence" value="ECO:0007669"/>
    <property type="project" value="TreeGrafter"/>
</dbReference>
<protein>
    <recommendedName>
        <fullName evidence="10">Class II aldolase/adducin N-terminal domain-containing protein</fullName>
    </recommendedName>
</protein>
<dbReference type="GO" id="GO:0030674">
    <property type="term" value="F:protein-macromolecule adaptor activity"/>
    <property type="evidence" value="ECO:0007669"/>
    <property type="project" value="TreeGrafter"/>
</dbReference>
<dbReference type="InterPro" id="IPR011042">
    <property type="entry name" value="6-blade_b-propeller_TolB-like"/>
</dbReference>
<dbReference type="Proteomes" id="UP000654075">
    <property type="component" value="Unassembled WGS sequence"/>
</dbReference>
<evidence type="ECO:0000256" key="8">
    <source>
        <dbReference type="ARBA" id="ARBA00023136"/>
    </source>
</evidence>
<dbReference type="GO" id="GO:0007033">
    <property type="term" value="P:vacuole organization"/>
    <property type="evidence" value="ECO:0007669"/>
    <property type="project" value="TreeGrafter"/>
</dbReference>
<dbReference type="InterPro" id="IPR036409">
    <property type="entry name" value="Aldolase_II/adducin_N_sf"/>
</dbReference>
<dbReference type="AlphaFoldDB" id="A0A813H197"/>
<dbReference type="Gene3D" id="2.120.10.30">
    <property type="entry name" value="TolB, C-terminal domain"/>
    <property type="match status" value="1"/>
</dbReference>
<dbReference type="GO" id="GO:0030897">
    <property type="term" value="C:HOPS complex"/>
    <property type="evidence" value="ECO:0007669"/>
    <property type="project" value="TreeGrafter"/>
</dbReference>
<dbReference type="EMBL" id="CAJNNV010030126">
    <property type="protein sequence ID" value="CAE8631430.1"/>
    <property type="molecule type" value="Genomic_DNA"/>
</dbReference>
<evidence type="ECO:0000256" key="3">
    <source>
        <dbReference type="ARBA" id="ARBA00009127"/>
    </source>
</evidence>
<dbReference type="GO" id="GO:0048284">
    <property type="term" value="P:organelle fusion"/>
    <property type="evidence" value="ECO:0007669"/>
    <property type="project" value="TreeGrafter"/>
</dbReference>
<comment type="similarity">
    <text evidence="3">Belongs to the major royal jelly protein family.</text>
</comment>
<evidence type="ECO:0000256" key="7">
    <source>
        <dbReference type="ARBA" id="ARBA00022833"/>
    </source>
</evidence>
<dbReference type="SUPFAM" id="SSF53639">
    <property type="entry name" value="AraD/HMP-PK domain-like"/>
    <property type="match status" value="1"/>
</dbReference>
<evidence type="ECO:0000313" key="11">
    <source>
        <dbReference type="EMBL" id="CAE8631430.1"/>
    </source>
</evidence>
<dbReference type="SMART" id="SM01007">
    <property type="entry name" value="Aldolase_II"/>
    <property type="match status" value="1"/>
</dbReference>
<feature type="non-terminal residue" evidence="11">
    <location>
        <position position="1139"/>
    </location>
</feature>
<dbReference type="InterPro" id="IPR057308">
    <property type="entry name" value="CHCR_PEP5_VPS11"/>
</dbReference>
<keyword evidence="4" id="KW-0964">Secreted</keyword>
<evidence type="ECO:0000256" key="4">
    <source>
        <dbReference type="ARBA" id="ARBA00022525"/>
    </source>
</evidence>
<dbReference type="GO" id="GO:0007032">
    <property type="term" value="P:endosome organization"/>
    <property type="evidence" value="ECO:0007669"/>
    <property type="project" value="TreeGrafter"/>
</dbReference>
<dbReference type="Pfam" id="PF00596">
    <property type="entry name" value="Aldolase_II"/>
    <property type="match status" value="1"/>
</dbReference>
<keyword evidence="8" id="KW-0472">Membrane</keyword>
<dbReference type="GO" id="GO:0006904">
    <property type="term" value="P:vesicle docking involved in exocytosis"/>
    <property type="evidence" value="ECO:0007669"/>
    <property type="project" value="TreeGrafter"/>
</dbReference>
<dbReference type="InterPro" id="IPR001303">
    <property type="entry name" value="Aldolase_II/adducin_N"/>
</dbReference>
<evidence type="ECO:0000313" key="12">
    <source>
        <dbReference type="Proteomes" id="UP000654075"/>
    </source>
</evidence>
<name>A0A813H197_POLGL</name>
<reference evidence="11" key="1">
    <citation type="submission" date="2021-02" db="EMBL/GenBank/DDBJ databases">
        <authorList>
            <person name="Dougan E. K."/>
            <person name="Rhodes N."/>
            <person name="Thang M."/>
            <person name="Chan C."/>
        </authorList>
    </citation>
    <scope>NUCLEOTIDE SEQUENCE</scope>
</reference>
<keyword evidence="6" id="KW-0863">Zinc-finger</keyword>
<feature type="domain" description="Class II aldolase/adducin N-terminal" evidence="10">
    <location>
        <begin position="902"/>
        <end position="1081"/>
    </location>
</feature>
<evidence type="ECO:0000256" key="2">
    <source>
        <dbReference type="ARBA" id="ARBA00004613"/>
    </source>
</evidence>
<keyword evidence="12" id="KW-1185">Reference proteome</keyword>
<sequence>MSAMPMEGDKAILEQFKSYFIAVTVDSGPSMPSTFGTSSAPPSSMPKQTVTICLAHPRMRFIAYSSQFTDVAHVVVGMGGVFILSRGGADGNTVLFELREKPLAERLDILVKKRMFEWASEVALKSDAAPEVTADIYRQHGDALFEKRAYDQALGIYMKTVDLGLPLEPSYVVERYLDAQRIGHVAQYLKKLHEKDMAEPEHTALLLKCYTKLKDFSTLEEFLENTPVSQYDSSTAIEVLEAAGYYGLAAAVAQKVNRNDDFVRISLDQFKSYGKTVEFLRSLDRQEACRILLAHGRPLMKLLPPSESIELVRHICGLQSKGGSEGQEPVKGAPSVDELVPVFVEDLHQLEVFLRSVLLAPAGCQLPPAEAERLFPTLLELLVRSHQALTESQDQSADNHEAASKLGSDIMRLVRQYPGEGALASTLMLCQTYSFVDGFFHAAERLHRFQLLMNWCFEHRDARRLLEVCKRCGSVDQSLWVQALSFLSADGGGHLEEIGEVLRHIEDSDLMQPLLMVIETLKQSKATFTEIANFGKMVATGLCKLPGLDPIVSFPKWGSALLPDQPKFALAVMHSSGGLTSFHGLRSMEDVDDGDPRTDLVSVQALYCPQSGTEMWILDSGKGIGDPDLAHGAAKLIRVRVRENGLSGRVLRVYTFPKDVVTDGSYLNDVRTDGRGFAYITDSNLGHILVLNLYDGKVLPWADVRMKAHLEVGEKFEVNGKDLSSKLQVPVDGIAYSEQDDMLYWKPVTRSSLYRVPAGVLRNAHKLGFDVAVEGQVEDVGKLGFHDGLDADSKGNVYLTDLVNGAIQRRSADGKVSWVSEKGAMSWPDFVIASQDAVYVLTTQVHLMPFLNDGVDLRKEPNKLLRVQLGAAKAKGKLEAALEGRSSFPAAMPPIPTLTVPEELAIAARILAAAGLALDVAGHITAMIPGGSGNMWSTPYGIWWRDVTSADILAIDADGNVVEGSWDVTPAVAIHTELHRARADAAVIIHGHPYYGSLLSAMHEIPEIAEQQAIMFDGDIALFHEYTGGIDNLADGQRLASAVGNATAIILANHGVMITGESVPQAVYRAVTFERTCRLHYDTLAAGRRPVPVPQATRQMLKRSLNTLSVDNFWRGEVRHLLRSTPDLIGRRGASCAAE</sequence>
<dbReference type="OrthoDB" id="26184at2759"/>
<proteinExistence type="inferred from homology"/>
<evidence type="ECO:0000259" key="10">
    <source>
        <dbReference type="SMART" id="SM01007"/>
    </source>
</evidence>
<evidence type="ECO:0000256" key="9">
    <source>
        <dbReference type="PROSITE-ProRule" id="PRU01006"/>
    </source>
</evidence>
<feature type="repeat" description="CHCR" evidence="9">
    <location>
        <begin position="160"/>
        <end position="305"/>
    </location>
</feature>
<dbReference type="Gene3D" id="3.40.225.10">
    <property type="entry name" value="Class II aldolase/adducin N-terminal domain"/>
    <property type="match status" value="1"/>
</dbReference>
<evidence type="ECO:0000256" key="5">
    <source>
        <dbReference type="ARBA" id="ARBA00022723"/>
    </source>
</evidence>
<dbReference type="Pfam" id="PF23356">
    <property type="entry name" value="TPR_PEP5_VPS11"/>
    <property type="match status" value="1"/>
</dbReference>